<feature type="region of interest" description="Disordered" evidence="1">
    <location>
        <begin position="30"/>
        <end position="85"/>
    </location>
</feature>
<feature type="compositionally biased region" description="Acidic residues" evidence="1">
    <location>
        <begin position="42"/>
        <end position="55"/>
    </location>
</feature>
<dbReference type="EMBL" id="VSSQ01026871">
    <property type="protein sequence ID" value="MPM75798.1"/>
    <property type="molecule type" value="Genomic_DNA"/>
</dbReference>
<name>A0A645CFY1_9ZZZZ</name>
<evidence type="ECO:0000313" key="2">
    <source>
        <dbReference type="EMBL" id="MPM75798.1"/>
    </source>
</evidence>
<organism evidence="2">
    <name type="scientific">bioreactor metagenome</name>
    <dbReference type="NCBI Taxonomy" id="1076179"/>
    <lineage>
        <taxon>unclassified sequences</taxon>
        <taxon>metagenomes</taxon>
        <taxon>ecological metagenomes</taxon>
    </lineage>
</organism>
<proteinExistence type="predicted"/>
<accession>A0A645CFY1</accession>
<reference evidence="2" key="1">
    <citation type="submission" date="2019-08" db="EMBL/GenBank/DDBJ databases">
        <authorList>
            <person name="Kucharzyk K."/>
            <person name="Murdoch R.W."/>
            <person name="Higgins S."/>
            <person name="Loffler F."/>
        </authorList>
    </citation>
    <scope>NUCLEOTIDE SEQUENCE</scope>
</reference>
<protein>
    <submittedName>
        <fullName evidence="2">Uncharacterized protein</fullName>
    </submittedName>
</protein>
<dbReference type="AlphaFoldDB" id="A0A645CFY1"/>
<comment type="caution">
    <text evidence="2">The sequence shown here is derived from an EMBL/GenBank/DDBJ whole genome shotgun (WGS) entry which is preliminary data.</text>
</comment>
<feature type="compositionally biased region" description="Basic and acidic residues" evidence="1">
    <location>
        <begin position="56"/>
        <end position="73"/>
    </location>
</feature>
<sequence length="124" mass="13585">MSDVLGGATVAQHLAKDGAEQEDQEVLCGEAGEAGHIRAGQDGDDVLAGEQDDDERAQGGDKEQGKAFVRQDDQDYQTNENTDQTEHCRIHTKVLLFLFFTSSRCSHTNPCQTSGPTRRPHIFP</sequence>
<evidence type="ECO:0000256" key="1">
    <source>
        <dbReference type="SAM" id="MobiDB-lite"/>
    </source>
</evidence>
<gene>
    <name evidence="2" type="ORF">SDC9_122792</name>
</gene>